<name>A0ABR1UG79_9PEZI</name>
<evidence type="ECO:0000256" key="2">
    <source>
        <dbReference type="ARBA" id="ARBA00009265"/>
    </source>
</evidence>
<keyword evidence="6" id="KW-1185">Reference proteome</keyword>
<feature type="compositionally biased region" description="Basic residues" evidence="4">
    <location>
        <begin position="50"/>
        <end position="66"/>
    </location>
</feature>
<dbReference type="InterPro" id="IPR011990">
    <property type="entry name" value="TPR-like_helical_dom_sf"/>
</dbReference>
<comment type="similarity">
    <text evidence="2">Belongs to the NRDE2 family.</text>
</comment>
<feature type="compositionally biased region" description="Basic and acidic residues" evidence="4">
    <location>
        <begin position="84"/>
        <end position="96"/>
    </location>
</feature>
<dbReference type="Proteomes" id="UP001446871">
    <property type="component" value="Unassembled WGS sequence"/>
</dbReference>
<dbReference type="PANTHER" id="PTHR13471">
    <property type="entry name" value="TETRATRICOPEPTIDE-LIKE HELICAL"/>
    <property type="match status" value="1"/>
</dbReference>
<comment type="caution">
    <text evidence="5">The sequence shown here is derived from an EMBL/GenBank/DDBJ whole genome shotgun (WGS) entry which is preliminary data.</text>
</comment>
<dbReference type="Pfam" id="PF08424">
    <property type="entry name" value="NRDE-2"/>
    <property type="match status" value="1"/>
</dbReference>
<feature type="compositionally biased region" description="Polar residues" evidence="4">
    <location>
        <begin position="1"/>
        <end position="20"/>
    </location>
</feature>
<feature type="compositionally biased region" description="Basic and acidic residues" evidence="4">
    <location>
        <begin position="36"/>
        <end position="49"/>
    </location>
</feature>
<reference evidence="5 6" key="1">
    <citation type="submission" date="2023-01" db="EMBL/GenBank/DDBJ databases">
        <title>Analysis of 21 Apiospora genomes using comparative genomics revels a genus with tremendous synthesis potential of carbohydrate active enzymes and secondary metabolites.</title>
        <authorList>
            <person name="Sorensen T."/>
        </authorList>
    </citation>
    <scope>NUCLEOTIDE SEQUENCE [LARGE SCALE GENOMIC DNA]</scope>
    <source>
        <strain evidence="5 6">CBS 83171</strain>
    </source>
</reference>
<evidence type="ECO:0000256" key="4">
    <source>
        <dbReference type="SAM" id="MobiDB-lite"/>
    </source>
</evidence>
<sequence length="1134" mass="126136">MSSKQGQKSSSRVPTFSSFKPKTEPAAAPSAAPANEQEKESQEPKEERSRSHRDHHHHDRNSRHRQHEHDGSRSDKRSRHHDKRSPPPRESLDLPRRSAAAAPSLGDNFVVDKRGDPLIRRYGGNNRYDIPAYRRYGRGRILGADGFIRVEQLGNRDEFTLRGFNEGGGAGSALGNNNNNNGRKHPLAGSRRAGAEVVRVRAEKVATYTGVEDFLPLGNSNSKKRKRPESDADGAFSGDDGEEGPSYRSIHGKSKPHEFSDSDEEYGNDSEAESRARDLDDPIKAKTVELSNRVRKDSQDIDGWLALVDHQDTLLHIKDRDGQRPTPAEIRSFADIKLSMLEKALSHCTSSPAQRETLLLRTMAEGAKIWDAKALTKRWEEVVREHGGSSFAIWKAHVDFRQTSLSTLRYEDIKLLYITKMQQLKAALTTGQQGATTHVDHELYVQLVVVFTRLTRFVAESGYRELAAASWQAILELHFCRPAQGVSSTTMAAPPSFQQFWESEVARIGDDSAKGWAAFELSGGVEEPPEPVSFDNNSGAALNTRDPYKAWAAAEQDRASPSRVPARTMDEGTEDDPYRVVMYTDMDDLLFFAPDSGLPIVQEQLISAFLAFHQLPPAPGSGDLSNRLIRDALLDTNGLIHFGDTKHDASQTPETEAPRIPPKPPTHQPKHRSALPPTTAWFNYLDPAVRALALTNDGQLRLVSNALKQLARSHGRSDLAAYHLAFDMCAPKTDGKKAAKALLKRYPANIELYIGYAHYEFRAGNRDAGSNVIAAALQLPGLTPEERLRLATAWAWMALEQGDLVTSLARLCLVGRETYNPSAATEPVSSPALILKTRQTLTSNCEYSTSRGDDAAASLYAKALVLLQYLTSATTTTQQQQTQGGGGNNKEPRGEGQGDIEAAMAVVARCSDEFRSRGLAGHAGHERLLQFAAQLLHVHICHGPYRPAFLREQTAAFLGFFPDNTMFLHLFAWKETRLSIDDRVRTLLNDAVLTKAHDGPTSRAFAIRHEMRSGNAHSTRAAFEHCLEEDSCKHNVGLWVSYIRYCRATKELRPKTKEVFYRALQRCPWAKDVFMEAFGSSLIRDLDSAELRSVYSTLYEKGLRVHVEMDEFVGRWKEEEKKQGRPTGGGSSRR</sequence>
<gene>
    <name evidence="5" type="ORF">PG996_011847</name>
</gene>
<feature type="region of interest" description="Disordered" evidence="4">
    <location>
        <begin position="1"/>
        <end position="109"/>
    </location>
</feature>
<dbReference type="PANTHER" id="PTHR13471:SF0">
    <property type="entry name" value="NUCLEAR EXOSOME REGULATOR NRDE2"/>
    <property type="match status" value="1"/>
</dbReference>
<dbReference type="Gene3D" id="1.25.40.10">
    <property type="entry name" value="Tetratricopeptide repeat domain"/>
    <property type="match status" value="1"/>
</dbReference>
<evidence type="ECO:0000313" key="5">
    <source>
        <dbReference type="EMBL" id="KAK8057910.1"/>
    </source>
</evidence>
<evidence type="ECO:0000256" key="1">
    <source>
        <dbReference type="ARBA" id="ARBA00004123"/>
    </source>
</evidence>
<dbReference type="EMBL" id="JAQQWM010000007">
    <property type="protein sequence ID" value="KAK8057910.1"/>
    <property type="molecule type" value="Genomic_DNA"/>
</dbReference>
<evidence type="ECO:0000256" key="3">
    <source>
        <dbReference type="ARBA" id="ARBA00023242"/>
    </source>
</evidence>
<comment type="subcellular location">
    <subcellularLocation>
        <location evidence="1">Nucleus</location>
    </subcellularLocation>
</comment>
<accession>A0ABR1UG79</accession>
<protein>
    <submittedName>
        <fullName evidence="5">NRDE-2- necessary for RNA interference-domain-containing protein</fullName>
    </submittedName>
</protein>
<feature type="compositionally biased region" description="Low complexity" evidence="4">
    <location>
        <begin position="25"/>
        <end position="34"/>
    </location>
</feature>
<keyword evidence="3" id="KW-0539">Nucleus</keyword>
<organism evidence="5 6">
    <name type="scientific">Apiospora saccharicola</name>
    <dbReference type="NCBI Taxonomy" id="335842"/>
    <lineage>
        <taxon>Eukaryota</taxon>
        <taxon>Fungi</taxon>
        <taxon>Dikarya</taxon>
        <taxon>Ascomycota</taxon>
        <taxon>Pezizomycotina</taxon>
        <taxon>Sordariomycetes</taxon>
        <taxon>Xylariomycetidae</taxon>
        <taxon>Amphisphaeriales</taxon>
        <taxon>Apiosporaceae</taxon>
        <taxon>Apiospora</taxon>
    </lineage>
</organism>
<feature type="region of interest" description="Disordered" evidence="4">
    <location>
        <begin position="876"/>
        <end position="896"/>
    </location>
</feature>
<feature type="region of interest" description="Disordered" evidence="4">
    <location>
        <begin position="644"/>
        <end position="673"/>
    </location>
</feature>
<feature type="region of interest" description="Disordered" evidence="4">
    <location>
        <begin position="553"/>
        <end position="573"/>
    </location>
</feature>
<dbReference type="InterPro" id="IPR013633">
    <property type="entry name" value="NRDE-2"/>
</dbReference>
<feature type="region of interest" description="Disordered" evidence="4">
    <location>
        <begin position="213"/>
        <end position="280"/>
    </location>
</feature>
<feature type="region of interest" description="Disordered" evidence="4">
    <location>
        <begin position="170"/>
        <end position="195"/>
    </location>
</feature>
<feature type="compositionally biased region" description="Acidic residues" evidence="4">
    <location>
        <begin position="261"/>
        <end position="271"/>
    </location>
</feature>
<evidence type="ECO:0000313" key="6">
    <source>
        <dbReference type="Proteomes" id="UP001446871"/>
    </source>
</evidence>
<proteinExistence type="inferred from homology"/>